<evidence type="ECO:0000256" key="12">
    <source>
        <dbReference type="ARBA" id="ARBA00023139"/>
    </source>
</evidence>
<dbReference type="Proteomes" id="UP000471640">
    <property type="component" value="Unassembled WGS sequence"/>
</dbReference>
<evidence type="ECO:0000256" key="3">
    <source>
        <dbReference type="ARBA" id="ARBA00022448"/>
    </source>
</evidence>
<dbReference type="GO" id="GO:0015288">
    <property type="term" value="F:porin activity"/>
    <property type="evidence" value="ECO:0007669"/>
    <property type="project" value="UniProtKB-KW"/>
</dbReference>
<sequence>MTGCESLNLVDSGEANPGQSEVVASPVATTNVGMGEGVAPESYRLRPGDVVAVSVWQEPGLEQLVLVRPDGGISFPLAGDLNAAGLTVGELSGTLRDRLKKYISDPVVTVTLQEIPGNRIYVIGRVSKPGDFPLVTRGVTVMQALAVAGGLTPFADASEIKILRKVDGKERSIPFDYKKVHRGQALEQNIELQAGDVIVVP</sequence>
<dbReference type="GO" id="GO:0009279">
    <property type="term" value="C:cell outer membrane"/>
    <property type="evidence" value="ECO:0007669"/>
    <property type="project" value="UniProtKB-SubCell"/>
</dbReference>
<gene>
    <name evidence="18" type="ORF">G3480_09815</name>
</gene>
<feature type="domain" description="SLBB" evidence="17">
    <location>
        <begin position="119"/>
        <end position="200"/>
    </location>
</feature>
<dbReference type="GO" id="GO:0006811">
    <property type="term" value="P:monoatomic ion transport"/>
    <property type="evidence" value="ECO:0007669"/>
    <property type="project" value="UniProtKB-KW"/>
</dbReference>
<name>A0A6P1DT05_9GAMM</name>
<comment type="subcellular location">
    <subcellularLocation>
        <location evidence="1">Cell outer membrane</location>
        <topology evidence="1">Multi-pass membrane protein</topology>
    </subcellularLocation>
</comment>
<protein>
    <submittedName>
        <fullName evidence="18">Polysaccharide export protein</fullName>
    </submittedName>
</protein>
<keyword evidence="10" id="KW-0626">Porin</keyword>
<comment type="similarity">
    <text evidence="2">Belongs to the BexD/CtrA/VexA family.</text>
</comment>
<dbReference type="InterPro" id="IPR054765">
    <property type="entry name" value="SLBB_dom"/>
</dbReference>
<organism evidence="18 19">
    <name type="scientific">Thiorhodococcus mannitoliphagus</name>
    <dbReference type="NCBI Taxonomy" id="329406"/>
    <lineage>
        <taxon>Bacteria</taxon>
        <taxon>Pseudomonadati</taxon>
        <taxon>Pseudomonadota</taxon>
        <taxon>Gammaproteobacteria</taxon>
        <taxon>Chromatiales</taxon>
        <taxon>Chromatiaceae</taxon>
        <taxon>Thiorhodococcus</taxon>
    </lineage>
</organism>
<dbReference type="Gene3D" id="3.10.560.10">
    <property type="entry name" value="Outer membrane lipoprotein wza domain like"/>
    <property type="match status" value="1"/>
</dbReference>
<keyword evidence="4" id="KW-1134">Transmembrane beta strand</keyword>
<dbReference type="GO" id="GO:0046930">
    <property type="term" value="C:pore complex"/>
    <property type="evidence" value="ECO:0007669"/>
    <property type="project" value="UniProtKB-KW"/>
</dbReference>
<dbReference type="InterPro" id="IPR003715">
    <property type="entry name" value="Poly_export_N"/>
</dbReference>
<dbReference type="AlphaFoldDB" id="A0A6P1DT05"/>
<dbReference type="GO" id="GO:0015159">
    <property type="term" value="F:polysaccharide transmembrane transporter activity"/>
    <property type="evidence" value="ECO:0007669"/>
    <property type="project" value="InterPro"/>
</dbReference>
<keyword evidence="13" id="KW-0998">Cell outer membrane</keyword>
<proteinExistence type="inferred from homology"/>
<evidence type="ECO:0000256" key="8">
    <source>
        <dbReference type="ARBA" id="ARBA00023047"/>
    </source>
</evidence>
<dbReference type="PANTHER" id="PTHR33619">
    <property type="entry name" value="POLYSACCHARIDE EXPORT PROTEIN GFCE-RELATED"/>
    <property type="match status" value="1"/>
</dbReference>
<evidence type="ECO:0000313" key="19">
    <source>
        <dbReference type="Proteomes" id="UP000471640"/>
    </source>
</evidence>
<reference evidence="18 19" key="2">
    <citation type="submission" date="2020-02" db="EMBL/GenBank/DDBJ databases">
        <title>Genome sequences of Thiorhodococcus mannitoliphagus and Thiorhodococcus minor, purple sulfur photosynthetic bacteria in the gammaproteobacterial family, Chromatiaceae.</title>
        <authorList>
            <person name="Aviles F.A."/>
            <person name="Meyer T.E."/>
            <person name="Kyndt J.A."/>
        </authorList>
    </citation>
    <scope>NUCLEOTIDE SEQUENCE [LARGE SCALE GENOMIC DNA]</scope>
    <source>
        <strain evidence="18 19">DSM 18266</strain>
    </source>
</reference>
<feature type="region of interest" description="Disordered" evidence="15">
    <location>
        <begin position="1"/>
        <end position="21"/>
    </location>
</feature>
<evidence type="ECO:0000256" key="6">
    <source>
        <dbReference type="ARBA" id="ARBA00022692"/>
    </source>
</evidence>
<evidence type="ECO:0000256" key="14">
    <source>
        <dbReference type="ARBA" id="ARBA00023288"/>
    </source>
</evidence>
<dbReference type="RefSeq" id="WP_164653709.1">
    <property type="nucleotide sequence ID" value="NZ_JAAIJR010000032.1"/>
</dbReference>
<evidence type="ECO:0000259" key="16">
    <source>
        <dbReference type="Pfam" id="PF02563"/>
    </source>
</evidence>
<reference evidence="19" key="1">
    <citation type="journal article" date="2020" name="Microbiol. Resour. Announc.">
        <title>Draft Genome Sequences of Thiorhodococcus mannitoliphagus and Thiorhodococcus minor, Purple Sulfur Photosynthetic Bacteria in the Gammaproteobacterial Family Chromatiaceae.</title>
        <authorList>
            <person name="Aviles F.A."/>
            <person name="Meyer T.E."/>
            <person name="Kyndt J.A."/>
        </authorList>
    </citation>
    <scope>NUCLEOTIDE SEQUENCE [LARGE SCALE GENOMIC DNA]</scope>
    <source>
        <strain evidence="19">DSM 18266</strain>
    </source>
</reference>
<keyword evidence="19" id="KW-1185">Reference proteome</keyword>
<keyword evidence="14" id="KW-0449">Lipoprotein</keyword>
<keyword evidence="7" id="KW-0732">Signal</keyword>
<keyword evidence="12" id="KW-0564">Palmitate</keyword>
<evidence type="ECO:0000259" key="17">
    <source>
        <dbReference type="Pfam" id="PF22461"/>
    </source>
</evidence>
<evidence type="ECO:0000256" key="4">
    <source>
        <dbReference type="ARBA" id="ARBA00022452"/>
    </source>
</evidence>
<dbReference type="EMBL" id="JAAIJR010000032">
    <property type="protein sequence ID" value="NEX20600.1"/>
    <property type="molecule type" value="Genomic_DNA"/>
</dbReference>
<evidence type="ECO:0000256" key="9">
    <source>
        <dbReference type="ARBA" id="ARBA00023065"/>
    </source>
</evidence>
<feature type="domain" description="Polysaccharide export protein N-terminal" evidence="16">
    <location>
        <begin position="40"/>
        <end position="112"/>
    </location>
</feature>
<keyword evidence="5" id="KW-0762">Sugar transport</keyword>
<evidence type="ECO:0000256" key="10">
    <source>
        <dbReference type="ARBA" id="ARBA00023114"/>
    </source>
</evidence>
<keyword evidence="3" id="KW-0813">Transport</keyword>
<dbReference type="PANTHER" id="PTHR33619:SF3">
    <property type="entry name" value="POLYSACCHARIDE EXPORT PROTEIN GFCE-RELATED"/>
    <property type="match status" value="1"/>
</dbReference>
<accession>A0A6P1DT05</accession>
<comment type="caution">
    <text evidence="18">The sequence shown here is derived from an EMBL/GenBank/DDBJ whole genome shotgun (WGS) entry which is preliminary data.</text>
</comment>
<evidence type="ECO:0000256" key="7">
    <source>
        <dbReference type="ARBA" id="ARBA00022729"/>
    </source>
</evidence>
<dbReference type="Pfam" id="PF22461">
    <property type="entry name" value="SLBB_2"/>
    <property type="match status" value="1"/>
</dbReference>
<dbReference type="Pfam" id="PF02563">
    <property type="entry name" value="Poly_export"/>
    <property type="match status" value="1"/>
</dbReference>
<evidence type="ECO:0000256" key="15">
    <source>
        <dbReference type="SAM" id="MobiDB-lite"/>
    </source>
</evidence>
<dbReference type="InterPro" id="IPR049712">
    <property type="entry name" value="Poly_export"/>
</dbReference>
<evidence type="ECO:0000256" key="2">
    <source>
        <dbReference type="ARBA" id="ARBA00009450"/>
    </source>
</evidence>
<keyword evidence="6" id="KW-0812">Transmembrane</keyword>
<evidence type="ECO:0000256" key="1">
    <source>
        <dbReference type="ARBA" id="ARBA00004571"/>
    </source>
</evidence>
<keyword evidence="9" id="KW-0406">Ion transport</keyword>
<evidence type="ECO:0000256" key="5">
    <source>
        <dbReference type="ARBA" id="ARBA00022597"/>
    </source>
</evidence>
<evidence type="ECO:0000256" key="11">
    <source>
        <dbReference type="ARBA" id="ARBA00023136"/>
    </source>
</evidence>
<keyword evidence="11" id="KW-0472">Membrane</keyword>
<evidence type="ECO:0000256" key="13">
    <source>
        <dbReference type="ARBA" id="ARBA00023237"/>
    </source>
</evidence>
<evidence type="ECO:0000313" key="18">
    <source>
        <dbReference type="EMBL" id="NEX20600.1"/>
    </source>
</evidence>
<keyword evidence="8" id="KW-0625">Polysaccharide transport</keyword>